<evidence type="ECO:0000313" key="5">
    <source>
        <dbReference type="RefSeq" id="XP_016449788.1"/>
    </source>
</evidence>
<gene>
    <name evidence="4 5" type="primary">LOC107774680</name>
</gene>
<dbReference type="AlphaFoldDB" id="A0A1S3YCR0"/>
<proteinExistence type="predicted"/>
<dbReference type="Pfam" id="PF10551">
    <property type="entry name" value="MULE"/>
    <property type="match status" value="1"/>
</dbReference>
<evidence type="ECO:0000313" key="3">
    <source>
        <dbReference type="Proteomes" id="UP000790787"/>
    </source>
</evidence>
<dbReference type="PANTHER" id="PTHR31973">
    <property type="entry name" value="POLYPROTEIN, PUTATIVE-RELATED"/>
    <property type="match status" value="1"/>
</dbReference>
<dbReference type="KEGG" id="nta:107774680"/>
<dbReference type="Proteomes" id="UP000790787">
    <property type="component" value="Chromosome 10"/>
</dbReference>
<accession>A0A1S3YCR0</accession>
<feature type="compositionally biased region" description="Polar residues" evidence="1">
    <location>
        <begin position="165"/>
        <end position="174"/>
    </location>
</feature>
<dbReference type="RefSeq" id="XP_016449788.1">
    <property type="nucleotide sequence ID" value="XM_016594302.1"/>
</dbReference>
<organism evidence="5">
    <name type="scientific">Nicotiana tabacum</name>
    <name type="common">Common tobacco</name>
    <dbReference type="NCBI Taxonomy" id="4097"/>
    <lineage>
        <taxon>Eukaryota</taxon>
        <taxon>Viridiplantae</taxon>
        <taxon>Streptophyta</taxon>
        <taxon>Embryophyta</taxon>
        <taxon>Tracheophyta</taxon>
        <taxon>Spermatophyta</taxon>
        <taxon>Magnoliopsida</taxon>
        <taxon>eudicotyledons</taxon>
        <taxon>Gunneridae</taxon>
        <taxon>Pentapetalae</taxon>
        <taxon>asterids</taxon>
        <taxon>lamiids</taxon>
        <taxon>Solanales</taxon>
        <taxon>Solanaceae</taxon>
        <taxon>Nicotianoideae</taxon>
        <taxon>Nicotianeae</taxon>
        <taxon>Nicotiana</taxon>
    </lineage>
</organism>
<feature type="domain" description="MULE transposase" evidence="2">
    <location>
        <begin position="65"/>
        <end position="141"/>
    </location>
</feature>
<sequence>MVVLLMSINKIEAYANELRISNPGSDVIINTSKDALAEGNRRFSWMYIYFHALKVGFKSGLRPFVGLDGTFLKGKVKGQLLVVVTLDSLKYFYPIAWAIVEKKSYLELITWNWFLTLLKHSLDLKLEEGFTFISDMQKSVKEKQPKGGGKTKKRPRSLIDEDSDGSMTRSTPSARLTIEEELHLTTPQPSQLS</sequence>
<evidence type="ECO:0000259" key="2">
    <source>
        <dbReference type="Pfam" id="PF10551"/>
    </source>
</evidence>
<protein>
    <recommendedName>
        <fullName evidence="2">MULE transposase domain-containing protein</fullName>
    </recommendedName>
</protein>
<reference key="1">
    <citation type="journal article" date="2014" name="Nat. Commun.">
        <title>The tobacco genome sequence and its comparison with those of tomato and potato.</title>
        <authorList>
            <person name="Sierro N."/>
            <person name="Battey J.N."/>
            <person name="Ouadi S."/>
            <person name="Bakaher N."/>
            <person name="Bovet L."/>
            <person name="Willig A."/>
            <person name="Goepfert S."/>
            <person name="Peitsch M.C."/>
            <person name="Ivanov N.V."/>
        </authorList>
    </citation>
    <scope>NUCLEOTIDE SEQUENCE [LARGE SCALE GENOMIC DNA]</scope>
    <source>
        <strain>cv. TN90</strain>
    </source>
</reference>
<dbReference type="PANTHER" id="PTHR31973:SF189">
    <property type="entry name" value="TRANSPOSASE, MUDR, PLANT, MULE TRANSPOSASE DOMAIN PROTEIN-RELATED"/>
    <property type="match status" value="1"/>
</dbReference>
<name>A0A1S3YCR0_TOBAC</name>
<dbReference type="STRING" id="4097.A0A1S3YCR0"/>
<reference evidence="4 5" key="2">
    <citation type="submission" date="2025-04" db="UniProtKB">
        <authorList>
            <consortium name="RefSeq"/>
        </authorList>
    </citation>
    <scope>IDENTIFICATION</scope>
</reference>
<evidence type="ECO:0000256" key="1">
    <source>
        <dbReference type="SAM" id="MobiDB-lite"/>
    </source>
</evidence>
<dbReference type="RefSeq" id="XP_016449786.1">
    <property type="nucleotide sequence ID" value="XM_016594300.1"/>
</dbReference>
<dbReference type="PaxDb" id="4097-A0A1S3YCR0"/>
<dbReference type="InterPro" id="IPR018289">
    <property type="entry name" value="MULE_transposase_dom"/>
</dbReference>
<evidence type="ECO:0000313" key="4">
    <source>
        <dbReference type="RefSeq" id="XP_016449786.1"/>
    </source>
</evidence>
<dbReference type="OrthoDB" id="1937322at2759"/>
<keyword evidence="3" id="KW-1185">Reference proteome</keyword>
<feature type="region of interest" description="Disordered" evidence="1">
    <location>
        <begin position="141"/>
        <end position="193"/>
    </location>
</feature>
<dbReference type="GeneID" id="107774680"/>